<reference evidence="2" key="1">
    <citation type="submission" date="2020-10" db="EMBL/GenBank/DDBJ databases">
        <authorList>
            <person name="Gilroy R."/>
        </authorList>
    </citation>
    <scope>NUCLEOTIDE SEQUENCE</scope>
    <source>
        <strain evidence="2">CHK191-8634</strain>
    </source>
</reference>
<evidence type="ECO:0000313" key="3">
    <source>
        <dbReference type="Proteomes" id="UP000824073"/>
    </source>
</evidence>
<evidence type="ECO:0000313" key="2">
    <source>
        <dbReference type="EMBL" id="HIU43823.1"/>
    </source>
</evidence>
<comment type="caution">
    <text evidence="2">The sequence shown here is derived from an EMBL/GenBank/DDBJ whole genome shotgun (WGS) entry which is preliminary data.</text>
</comment>
<feature type="transmembrane region" description="Helical" evidence="1">
    <location>
        <begin position="37"/>
        <end position="55"/>
    </location>
</feature>
<evidence type="ECO:0000256" key="1">
    <source>
        <dbReference type="SAM" id="Phobius"/>
    </source>
</evidence>
<name>A0A9D1IUK6_9CLOT</name>
<accession>A0A9D1IUK6</accession>
<feature type="transmembrane region" description="Helical" evidence="1">
    <location>
        <begin position="61"/>
        <end position="80"/>
    </location>
</feature>
<reference evidence="2" key="2">
    <citation type="journal article" date="2021" name="PeerJ">
        <title>Extensive microbial diversity within the chicken gut microbiome revealed by metagenomics and culture.</title>
        <authorList>
            <person name="Gilroy R."/>
            <person name="Ravi A."/>
            <person name="Getino M."/>
            <person name="Pursley I."/>
            <person name="Horton D.L."/>
            <person name="Alikhan N.F."/>
            <person name="Baker D."/>
            <person name="Gharbi K."/>
            <person name="Hall N."/>
            <person name="Watson M."/>
            <person name="Adriaenssens E.M."/>
            <person name="Foster-Nyarko E."/>
            <person name="Jarju S."/>
            <person name="Secka A."/>
            <person name="Antonio M."/>
            <person name="Oren A."/>
            <person name="Chaudhuri R.R."/>
            <person name="La Ragione R."/>
            <person name="Hildebrand F."/>
            <person name="Pallen M.J."/>
        </authorList>
    </citation>
    <scope>NUCLEOTIDE SEQUENCE</scope>
    <source>
        <strain evidence="2">CHK191-8634</strain>
    </source>
</reference>
<feature type="transmembrane region" description="Helical" evidence="1">
    <location>
        <begin position="6"/>
        <end position="25"/>
    </location>
</feature>
<keyword evidence="1" id="KW-1133">Transmembrane helix</keyword>
<keyword evidence="1" id="KW-0472">Membrane</keyword>
<dbReference type="EMBL" id="DVMR01000047">
    <property type="protein sequence ID" value="HIU43823.1"/>
    <property type="molecule type" value="Genomic_DNA"/>
</dbReference>
<dbReference type="Proteomes" id="UP000824073">
    <property type="component" value="Unassembled WGS sequence"/>
</dbReference>
<sequence>MTTTEFFMIALAAIFLWELYALIFVNRTIKVRGSVPYRGPVMIVVCVVFSIFYLFRWGATLLNIICCVVFLGVTLLFLLVRAGLTEYGVANNGSVMSYSKINYYSVEQGTNDSNVRMRINSARRELVLLFPKEQQGLFEAYMVKNKVPTLEAYREAKKKKD</sequence>
<gene>
    <name evidence="2" type="ORF">IAB67_05940</name>
</gene>
<keyword evidence="1" id="KW-0812">Transmembrane</keyword>
<organism evidence="2 3">
    <name type="scientific">Candidatus Ventrousia excrementavium</name>
    <dbReference type="NCBI Taxonomy" id="2840961"/>
    <lineage>
        <taxon>Bacteria</taxon>
        <taxon>Bacillati</taxon>
        <taxon>Bacillota</taxon>
        <taxon>Clostridia</taxon>
        <taxon>Eubacteriales</taxon>
        <taxon>Clostridiaceae</taxon>
        <taxon>Clostridiaceae incertae sedis</taxon>
        <taxon>Candidatus Ventrousia</taxon>
    </lineage>
</organism>
<dbReference type="AlphaFoldDB" id="A0A9D1IUK6"/>
<proteinExistence type="predicted"/>
<protein>
    <submittedName>
        <fullName evidence="2">Uncharacterized protein</fullName>
    </submittedName>
</protein>